<evidence type="ECO:0008006" key="3">
    <source>
        <dbReference type="Google" id="ProtNLM"/>
    </source>
</evidence>
<evidence type="ECO:0000313" key="2">
    <source>
        <dbReference type="Proteomes" id="UP001142374"/>
    </source>
</evidence>
<protein>
    <recommendedName>
        <fullName evidence="3">GH18 domain-containing protein</fullName>
    </recommendedName>
</protein>
<dbReference type="RefSeq" id="WP_240976426.1">
    <property type="nucleotide sequence ID" value="NZ_JAATER010000145.1"/>
</dbReference>
<evidence type="ECO:0000313" key="1">
    <source>
        <dbReference type="EMBL" id="MCQ8773929.1"/>
    </source>
</evidence>
<proteinExistence type="predicted"/>
<dbReference type="AlphaFoldDB" id="A0A9X2LMA7"/>
<accession>A0A9X2LMA7</accession>
<comment type="caution">
    <text evidence="1">The sequence shown here is derived from an EMBL/GenBank/DDBJ whole genome shotgun (WGS) entry which is preliminary data.</text>
</comment>
<reference evidence="1" key="1">
    <citation type="submission" date="2022-06" db="EMBL/GenBank/DDBJ databases">
        <title>WGS of actinobacteria.</title>
        <authorList>
            <person name="Thawai C."/>
        </authorList>
    </citation>
    <scope>NUCLEOTIDE SEQUENCE</scope>
    <source>
        <strain evidence="1">AA8</strain>
    </source>
</reference>
<dbReference type="InterPro" id="IPR017853">
    <property type="entry name" value="GH"/>
</dbReference>
<dbReference type="Gene3D" id="3.20.20.80">
    <property type="entry name" value="Glycosidases"/>
    <property type="match status" value="1"/>
</dbReference>
<dbReference type="Proteomes" id="UP001142374">
    <property type="component" value="Unassembled WGS sequence"/>
</dbReference>
<name>A0A9X2LMA7_9ACTN</name>
<gene>
    <name evidence="1" type="ORF">NQU55_29835</name>
</gene>
<dbReference type="EMBL" id="JANIID010000036">
    <property type="protein sequence ID" value="MCQ8773929.1"/>
    <property type="molecule type" value="Genomic_DNA"/>
</dbReference>
<organism evidence="1 2">
    <name type="scientific">Streptomyces telluris</name>
    <dbReference type="NCBI Taxonomy" id="2720021"/>
    <lineage>
        <taxon>Bacteria</taxon>
        <taxon>Bacillati</taxon>
        <taxon>Actinomycetota</taxon>
        <taxon>Actinomycetes</taxon>
        <taxon>Kitasatosporales</taxon>
        <taxon>Streptomycetaceae</taxon>
        <taxon>Streptomyces</taxon>
    </lineage>
</organism>
<keyword evidence="2" id="KW-1185">Reference proteome</keyword>
<sequence length="354" mass="38112">MKKQAGRSLMAGVRAWRPGRKTAIRAALALALVVLLPVIAAGSALRASYAGSPAADAVTRGRDAVWLGHAWLDGRRGPADLAALKRRLDGTGMRDLYIHAGPLEHDGTLPAGAYANSRKVIDSLHRALPGIRVQAWLGDKLVRPGEGSNGLRLDSAPARAAVVESARQVMRAGFEGVHLDVEPVRTGDRDFLALLDALHPAVRSAGGVLSIAAQQIDPVPAMHAAAHFVGSPKWWTQRYFGQVARRTDQIAMMSYDTALPIESLYGGYVARQTELALQVTPSGTDLLMGLPFYHTDDMGHHGHAETAAAAVRGARLGLTREDRDRKRFGLALYVDFAATEDDWRAYRTGWGARG</sequence>
<dbReference type="SUPFAM" id="SSF51445">
    <property type="entry name" value="(Trans)glycosidases"/>
    <property type="match status" value="1"/>
</dbReference>